<evidence type="ECO:0000256" key="2">
    <source>
        <dbReference type="SAM" id="Phobius"/>
    </source>
</evidence>
<dbReference type="GeneID" id="68115535"/>
<gene>
    <name evidence="3" type="ORF">FDP41_008317</name>
</gene>
<evidence type="ECO:0008006" key="5">
    <source>
        <dbReference type="Google" id="ProtNLM"/>
    </source>
</evidence>
<dbReference type="Proteomes" id="UP000444721">
    <property type="component" value="Unassembled WGS sequence"/>
</dbReference>
<feature type="compositionally biased region" description="Low complexity" evidence="1">
    <location>
        <begin position="913"/>
        <end position="930"/>
    </location>
</feature>
<dbReference type="EMBL" id="VFQX01000060">
    <property type="protein sequence ID" value="KAF0973613.1"/>
    <property type="molecule type" value="Genomic_DNA"/>
</dbReference>
<feature type="transmembrane region" description="Helical" evidence="2">
    <location>
        <begin position="537"/>
        <end position="560"/>
    </location>
</feature>
<dbReference type="OMA" id="RTMRINF"/>
<accession>A0A6A5B408</accession>
<dbReference type="VEuPathDB" id="AmoebaDB:NfTy_090550"/>
<feature type="transmembrane region" description="Helical" evidence="2">
    <location>
        <begin position="506"/>
        <end position="525"/>
    </location>
</feature>
<feature type="compositionally biased region" description="Low complexity" evidence="1">
    <location>
        <begin position="937"/>
        <end position="946"/>
    </location>
</feature>
<keyword evidence="2" id="KW-0812">Transmembrane</keyword>
<feature type="region of interest" description="Disordered" evidence="1">
    <location>
        <begin position="913"/>
        <end position="977"/>
    </location>
</feature>
<evidence type="ECO:0000313" key="3">
    <source>
        <dbReference type="EMBL" id="KAF0973613.1"/>
    </source>
</evidence>
<dbReference type="RefSeq" id="XP_044558326.1">
    <property type="nucleotide sequence ID" value="XM_044712158.1"/>
</dbReference>
<keyword evidence="2" id="KW-1133">Transmembrane helix</keyword>
<dbReference type="Gene3D" id="1.10.167.10">
    <property type="entry name" value="Regulator of G-protein Signalling 4, domain 2"/>
    <property type="match status" value="1"/>
</dbReference>
<comment type="caution">
    <text evidence="3">The sequence shown here is derived from an EMBL/GenBank/DDBJ whole genome shotgun (WGS) entry which is preliminary data.</text>
</comment>
<dbReference type="AlphaFoldDB" id="A0A6A5B408"/>
<feature type="transmembrane region" description="Helical" evidence="2">
    <location>
        <begin position="693"/>
        <end position="714"/>
    </location>
</feature>
<feature type="transmembrane region" description="Helical" evidence="2">
    <location>
        <begin position="776"/>
        <end position="804"/>
    </location>
</feature>
<dbReference type="InterPro" id="IPR044926">
    <property type="entry name" value="RGS_subdomain_2"/>
</dbReference>
<dbReference type="OrthoDB" id="10350966at2759"/>
<keyword evidence="4" id="KW-1185">Reference proteome</keyword>
<dbReference type="InterPro" id="IPR036305">
    <property type="entry name" value="RGS_sf"/>
</dbReference>
<organism evidence="3 4">
    <name type="scientific">Naegleria fowleri</name>
    <name type="common">Brain eating amoeba</name>
    <dbReference type="NCBI Taxonomy" id="5763"/>
    <lineage>
        <taxon>Eukaryota</taxon>
        <taxon>Discoba</taxon>
        <taxon>Heterolobosea</taxon>
        <taxon>Tetramitia</taxon>
        <taxon>Eutetramitia</taxon>
        <taxon>Vahlkampfiidae</taxon>
        <taxon>Naegleria</taxon>
    </lineage>
</organism>
<evidence type="ECO:0000256" key="1">
    <source>
        <dbReference type="SAM" id="MobiDB-lite"/>
    </source>
</evidence>
<feature type="transmembrane region" description="Helical" evidence="2">
    <location>
        <begin position="734"/>
        <end position="756"/>
    </location>
</feature>
<name>A0A6A5B408_NAEFO</name>
<reference evidence="3 4" key="1">
    <citation type="journal article" date="2019" name="Sci. Rep.">
        <title>Nanopore sequencing improves the draft genome of the human pathogenic amoeba Naegleria fowleri.</title>
        <authorList>
            <person name="Liechti N."/>
            <person name="Schurch N."/>
            <person name="Bruggmann R."/>
            <person name="Wittwer M."/>
        </authorList>
    </citation>
    <scope>NUCLEOTIDE SEQUENCE [LARGE SCALE GENOMIC DNA]</scope>
    <source>
        <strain evidence="3 4">ATCC 30894</strain>
    </source>
</reference>
<dbReference type="VEuPathDB" id="AmoebaDB:FDP41_008317"/>
<proteinExistence type="predicted"/>
<feature type="transmembrane region" description="Helical" evidence="2">
    <location>
        <begin position="649"/>
        <end position="673"/>
    </location>
</feature>
<protein>
    <recommendedName>
        <fullName evidence="5">RGS domain-containing protein</fullName>
    </recommendedName>
</protein>
<evidence type="ECO:0000313" key="4">
    <source>
        <dbReference type="Proteomes" id="UP000444721"/>
    </source>
</evidence>
<keyword evidence="2" id="KW-0472">Membrane</keyword>
<dbReference type="VEuPathDB" id="AmoebaDB:NF0002250"/>
<feature type="transmembrane region" description="Helical" evidence="2">
    <location>
        <begin position="572"/>
        <end position="591"/>
    </location>
</feature>
<sequence>MTGVNRAHAVANGSNKKRKLSYLSTSSQLPNRTHLSLFTLSSSPSSSSSSSRSSLATAMIYVLALLLSLLSLISTPSQYSTSLITAQVIPQSSALYQNAVVMPPTTSKLPAKMVLEWEERSTMTDLLPFSSSCALNGYVNTADSNDVNNNINMRGLKSLRWRLSLGISNRFVNTFFGFSDGSNGALWDAIKRVSAQSSQRKDNVYSSDVRGKWTTSGSTSVSDASVRVNFYSSFGSYREGSRVSDTNPISTPTFANYVPLSSLNLTFGDVFTSTKMLYNTQGILSSRNRVSLIADTSALKAASNLSVSVGSILEKIGSGNRSIEDNSILDSSGFSVPYFLRSRSELSMDNIQKTGRIAVLNSYENQVTTYDFTFRTTNCYRDIVGSSSSSNGNREIYFFAFVGSYFPLMNSTITRKLSTDWDSNFAQFILVYNLTDFFNQPSSFAATTSSFASLLNSNNNHWNEQSMHETDLMQQTQSSTFQDASAVEIYSMFHYNPTDTYRQLRYLRMSIVLFFSLVIMIILVLSRKSQPVKSRFLINGSVCAVAIVYGLLGIIFAAALSNYDSIVSSMEVLFYLVLGFLYVLSAMRYFFSRNLYRTMRINFSSDAKSKKKDKRMTHHGRKISKTSQSFEERQLKLLRLLANLASWKVFLVGVILVLIVICALSLFILISVVTGTASTFDQPISTIATYTKLAGLLGLVVPTAILSIIIDAIINAKKVIKKGLHWYLIQDDPLFFRLEFGVFIPAVIFGVLLFILDQYYNTLNWFDLNQRAVIYLVHGLIYSLFEFSLVMLGCGGFVAVVYLIQYSRMAVRRKSLLPVPEPKANDGSTLGKKTEFEQFMCDDEARVMLQQYCEREFSLENYLLFELVEELSVLALQEQTQQGSLNKIAMSPALQKPSVVTGEMVEEREALSTTSISVKKSSSGSAMLSSDNTLVNSSSGSLSPRPSHQPPEQQHLNVDEPGSPTSPSAKMLTKGNRESVTQQIDRIILKILKTYLNENSVLEVNLPNTTRKMVLSCFRKRLYADDVSKFSGTKSMDHIPERTDDKPIELLDLTVLDTLKQDVWLNLKDTFGRLQLTHEYNLYKAKKSLEKELNVV</sequence>
<dbReference type="SUPFAM" id="SSF48097">
    <property type="entry name" value="Regulator of G-protein signaling, RGS"/>
    <property type="match status" value="1"/>
</dbReference>